<feature type="compositionally biased region" description="Basic and acidic residues" evidence="1">
    <location>
        <begin position="583"/>
        <end position="598"/>
    </location>
</feature>
<organism evidence="2 3">
    <name type="scientific">Porites evermanni</name>
    <dbReference type="NCBI Taxonomy" id="104178"/>
    <lineage>
        <taxon>Eukaryota</taxon>
        <taxon>Metazoa</taxon>
        <taxon>Cnidaria</taxon>
        <taxon>Anthozoa</taxon>
        <taxon>Hexacorallia</taxon>
        <taxon>Scleractinia</taxon>
        <taxon>Fungiina</taxon>
        <taxon>Poritidae</taxon>
        <taxon>Porites</taxon>
    </lineage>
</organism>
<evidence type="ECO:0000256" key="1">
    <source>
        <dbReference type="SAM" id="MobiDB-lite"/>
    </source>
</evidence>
<feature type="region of interest" description="Disordered" evidence="1">
    <location>
        <begin position="482"/>
        <end position="516"/>
    </location>
</feature>
<accession>A0ABN8NFY0</accession>
<comment type="caution">
    <text evidence="2">The sequence shown here is derived from an EMBL/GenBank/DDBJ whole genome shotgun (WGS) entry which is preliminary data.</text>
</comment>
<proteinExistence type="predicted"/>
<feature type="compositionally biased region" description="Basic and acidic residues" evidence="1">
    <location>
        <begin position="636"/>
        <end position="657"/>
    </location>
</feature>
<feature type="compositionally biased region" description="Basic and acidic residues" evidence="1">
    <location>
        <begin position="351"/>
        <end position="368"/>
    </location>
</feature>
<protein>
    <submittedName>
        <fullName evidence="2">Uncharacterized protein</fullName>
    </submittedName>
</protein>
<dbReference type="EMBL" id="CALNXI010000783">
    <property type="protein sequence ID" value="CAH3046825.1"/>
    <property type="molecule type" value="Genomic_DNA"/>
</dbReference>
<name>A0ABN8NFY0_9CNID</name>
<feature type="region of interest" description="Disordered" evidence="1">
    <location>
        <begin position="316"/>
        <end position="376"/>
    </location>
</feature>
<gene>
    <name evidence="2" type="ORF">PEVE_00041354</name>
</gene>
<feature type="compositionally biased region" description="Basic and acidic residues" evidence="1">
    <location>
        <begin position="489"/>
        <end position="513"/>
    </location>
</feature>
<dbReference type="Proteomes" id="UP001159427">
    <property type="component" value="Unassembled WGS sequence"/>
</dbReference>
<evidence type="ECO:0000313" key="3">
    <source>
        <dbReference type="Proteomes" id="UP001159427"/>
    </source>
</evidence>
<feature type="region of interest" description="Disordered" evidence="1">
    <location>
        <begin position="721"/>
        <end position="771"/>
    </location>
</feature>
<reference evidence="2 3" key="1">
    <citation type="submission" date="2022-05" db="EMBL/GenBank/DDBJ databases">
        <authorList>
            <consortium name="Genoscope - CEA"/>
            <person name="William W."/>
        </authorList>
    </citation>
    <scope>NUCLEOTIDE SEQUENCE [LARGE SCALE GENOMIC DNA]</scope>
</reference>
<feature type="compositionally biased region" description="Polar residues" evidence="1">
    <location>
        <begin position="760"/>
        <end position="770"/>
    </location>
</feature>
<sequence length="990" mass="112343">MAEMSCKLDRYITNCGSTTPQVIEVSKGFCGPSMNHTIDPGEVLVIYKVQRDRKVLARDFKGRELCLSKRNWKVKVISDISQQEYDTLVNVSSRYFRVLHDIRSFRLFAGDILLFMRDPPHPPNARNLRCCLVSCTDQVCLDLPANLNGTFQALPNYGLISMERVMTECSLPVKVSLEDEEEETTPIINVQIDREIEEDTVFAISPSKNSILLFPKSLNIAVAQLMPQHEFVSSKGLEYTQVLRRIENDQVLQKAIRGNSVYFTNEPIRCYRFQKLLFPSFRAEKKDKRERIKEELIAEATSESYLRRQKAVFTSESNQPCSFSEKPVPPLPAKTKNQTVKQYQVTAKNNEAQHTESKQESEKQENSKQARSTQEASHNLGFLVQHKSHTNTWAGTIGISTLAPREKTEMNSSGREELETESDDVFSACEPQRGVNANSGTVNSGTLSVRVRKGALANHLEPKQSLCNKPCWLAEVNTTSANKTKNTTKGKEPSTKKHSDSTFEQRESDERSETQLTPDLFVSTHNEFSPTWQDKSFVSCRKAYQKEFKVIKCSESSAELSEEDNEDSDCTDFSILEKQEAFKQNIPERNEEQSKPVDRGVNQGDPAAENIKMYRTNEDNSKKRLFHSLTRRPRWFRQEAGKPAKKEKRQESSKSEAVRISPRNAASCEDLWISSPKEDDFECMSSITKYLETKEKLTRALVTINSLEMKGWESADTMIDNTNEYSQGKPVSDEDRKDSKKKENVAKPDKDLEDSHDISPKTTHVQSPTIFSRDILSEETSESLTPVTHYPQLKCDSEGNEGIPYNLHGCSTSYEDVDNYVLMLPSFGSDRHMEWHRKDRGVEDGADEQETCSCTTNLGVFGGQLSESAAKRKIKEAILKMEWTEEEWAELTDAVRCNGRKRAFPPYVNLLSNGSNRCISKDQIFIDTSRNLNRSMRRAMPPYINIPKTEGMQGVEQHTGQGFVNDVQRLANLSLGKPPIPTPRSGRSSV</sequence>
<feature type="region of interest" description="Disordered" evidence="1">
    <location>
        <begin position="583"/>
        <end position="617"/>
    </location>
</feature>
<feature type="compositionally biased region" description="Polar residues" evidence="1">
    <location>
        <begin position="335"/>
        <end position="350"/>
    </location>
</feature>
<feature type="region of interest" description="Disordered" evidence="1">
    <location>
        <begin position="636"/>
        <end position="661"/>
    </location>
</feature>
<keyword evidence="3" id="KW-1185">Reference proteome</keyword>
<evidence type="ECO:0000313" key="2">
    <source>
        <dbReference type="EMBL" id="CAH3046825.1"/>
    </source>
</evidence>
<feature type="compositionally biased region" description="Basic and acidic residues" evidence="1">
    <location>
        <begin position="731"/>
        <end position="759"/>
    </location>
</feature>